<evidence type="ECO:0000313" key="2">
    <source>
        <dbReference type="Proteomes" id="UP001172386"/>
    </source>
</evidence>
<dbReference type="Proteomes" id="UP001172386">
    <property type="component" value="Unassembled WGS sequence"/>
</dbReference>
<reference evidence="1" key="1">
    <citation type="submission" date="2022-10" db="EMBL/GenBank/DDBJ databases">
        <title>Culturing micro-colonial fungi from biological soil crusts in the Mojave desert and describing Neophaeococcomyces mojavensis, and introducing the new genera and species Taxawa tesnikishii.</title>
        <authorList>
            <person name="Kurbessoian T."/>
            <person name="Stajich J.E."/>
        </authorList>
    </citation>
    <scope>NUCLEOTIDE SEQUENCE</scope>
    <source>
        <strain evidence="1">JES_112</strain>
    </source>
</reference>
<gene>
    <name evidence="1" type="ORF">H2198_003912</name>
</gene>
<evidence type="ECO:0000313" key="1">
    <source>
        <dbReference type="EMBL" id="KAJ9658074.1"/>
    </source>
</evidence>
<dbReference type="EMBL" id="JAPDRQ010000055">
    <property type="protein sequence ID" value="KAJ9658074.1"/>
    <property type="molecule type" value="Genomic_DNA"/>
</dbReference>
<accession>A0ACC3A9Z8</accession>
<sequence>MASFPSGTAYHADSDADDEFERSVMTSPTQAHTDSDTESELLSNEHTPTTFDPPYDDGIRPRTVISEWTSEECAQFIVSLGLRQYGEAFIDHGIVGEALIALKHDELKEMGIASAGHRLKILKEVYDVKIRQDVPVEPDDYVPLSAEQNPQYEMATKDDILKLTNAIMKLRDDRIMHLENQLTKVADDSRKLRTELWPLFKMVKENQPLPYRPHDASAGSPEYPETLLSPPLSTAEPEKKSSLSRTFSKKLGLTSSIPKSHSPTHFTSTIPEGKEMSAGLQPSAAANAASSSLTAGMSGGQAGIGSLAHHSPNPNTLPSPTLPSPFHQPLAPRSYQRENSSGYPRYDGAIDDRDLPSRTHTQSGATPPLSHNHPTEPPKSAREPNKSSLSHLSNASTLIPSRELSASVPPQSSSGALSRHLRDATGSNDGADDSSAQIFKSFRVALDDPCWKVLPAALRKYNIQADWRHYALYIVYGDQERCVGLEEKPLALFKDLDREGKKPMFMLRKLGNGVGGDVPAIQTMKPGGGVQSSAASIGSLPGEGGRTLPGGII</sequence>
<name>A0ACC3A9Z8_9EURO</name>
<organism evidence="1 2">
    <name type="scientific">Neophaeococcomyces mojaviensis</name>
    <dbReference type="NCBI Taxonomy" id="3383035"/>
    <lineage>
        <taxon>Eukaryota</taxon>
        <taxon>Fungi</taxon>
        <taxon>Dikarya</taxon>
        <taxon>Ascomycota</taxon>
        <taxon>Pezizomycotina</taxon>
        <taxon>Eurotiomycetes</taxon>
        <taxon>Chaetothyriomycetidae</taxon>
        <taxon>Chaetothyriales</taxon>
        <taxon>Chaetothyriales incertae sedis</taxon>
        <taxon>Neophaeococcomyces</taxon>
    </lineage>
</organism>
<keyword evidence="2" id="KW-1185">Reference proteome</keyword>
<proteinExistence type="predicted"/>
<protein>
    <submittedName>
        <fullName evidence="1">Uncharacterized protein</fullName>
    </submittedName>
</protein>
<comment type="caution">
    <text evidence="1">The sequence shown here is derived from an EMBL/GenBank/DDBJ whole genome shotgun (WGS) entry which is preliminary data.</text>
</comment>